<comment type="caution">
    <text evidence="1">The sequence shown here is derived from an EMBL/GenBank/DDBJ whole genome shotgun (WGS) entry which is preliminary data.</text>
</comment>
<reference evidence="1" key="1">
    <citation type="submission" date="2020-05" db="EMBL/GenBank/DDBJ databases">
        <title>Large-scale comparative analyses of tick genomes elucidate their genetic diversity and vector capacities.</title>
        <authorList>
            <person name="Jia N."/>
            <person name="Wang J."/>
            <person name="Shi W."/>
            <person name="Du L."/>
            <person name="Sun Y."/>
            <person name="Zhan W."/>
            <person name="Jiang J."/>
            <person name="Wang Q."/>
            <person name="Zhang B."/>
            <person name="Ji P."/>
            <person name="Sakyi L.B."/>
            <person name="Cui X."/>
            <person name="Yuan T."/>
            <person name="Jiang B."/>
            <person name="Yang W."/>
            <person name="Lam T.T.-Y."/>
            <person name="Chang Q."/>
            <person name="Ding S."/>
            <person name="Wang X."/>
            <person name="Zhu J."/>
            <person name="Ruan X."/>
            <person name="Zhao L."/>
            <person name="Wei J."/>
            <person name="Que T."/>
            <person name="Du C."/>
            <person name="Cheng J."/>
            <person name="Dai P."/>
            <person name="Han X."/>
            <person name="Huang E."/>
            <person name="Gao Y."/>
            <person name="Liu J."/>
            <person name="Shao H."/>
            <person name="Ye R."/>
            <person name="Li L."/>
            <person name="Wei W."/>
            <person name="Wang X."/>
            <person name="Wang C."/>
            <person name="Yang T."/>
            <person name="Huo Q."/>
            <person name="Li W."/>
            <person name="Guo W."/>
            <person name="Chen H."/>
            <person name="Zhou L."/>
            <person name="Ni X."/>
            <person name="Tian J."/>
            <person name="Zhou Y."/>
            <person name="Sheng Y."/>
            <person name="Liu T."/>
            <person name="Pan Y."/>
            <person name="Xia L."/>
            <person name="Li J."/>
            <person name="Zhao F."/>
            <person name="Cao W."/>
        </authorList>
    </citation>
    <scope>NUCLEOTIDE SEQUENCE</scope>
    <source>
        <strain evidence="1">Dsil-2018</strain>
    </source>
</reference>
<name>A0ACB8DK66_DERSI</name>
<keyword evidence="2" id="KW-1185">Reference proteome</keyword>
<accession>A0ACB8DK66</accession>
<evidence type="ECO:0000313" key="1">
    <source>
        <dbReference type="EMBL" id="KAH7970943.1"/>
    </source>
</evidence>
<proteinExistence type="predicted"/>
<organism evidence="1 2">
    <name type="scientific">Dermacentor silvarum</name>
    <name type="common">Tick</name>
    <dbReference type="NCBI Taxonomy" id="543639"/>
    <lineage>
        <taxon>Eukaryota</taxon>
        <taxon>Metazoa</taxon>
        <taxon>Ecdysozoa</taxon>
        <taxon>Arthropoda</taxon>
        <taxon>Chelicerata</taxon>
        <taxon>Arachnida</taxon>
        <taxon>Acari</taxon>
        <taxon>Parasitiformes</taxon>
        <taxon>Ixodida</taxon>
        <taxon>Ixodoidea</taxon>
        <taxon>Ixodidae</taxon>
        <taxon>Rhipicephalinae</taxon>
        <taxon>Dermacentor</taxon>
    </lineage>
</organism>
<evidence type="ECO:0000313" key="2">
    <source>
        <dbReference type="Proteomes" id="UP000821865"/>
    </source>
</evidence>
<protein>
    <submittedName>
        <fullName evidence="1">Uncharacterized protein</fullName>
    </submittedName>
</protein>
<gene>
    <name evidence="1" type="ORF">HPB49_017032</name>
</gene>
<sequence>MSQQCGTFCNDSLETLPSGNQSESLTTAFKRSAMQYRQGNKLSSVVTLVSALSEDDTEAPGRVLDQLLGATFQSTNAQRLEPGDVRALYQACRVMMARGNVDLVSGALEATSVISEMALKKKARIISAALIPVGFDTLEAVYLWTRNVSIRYPDNDQVRRNVENAQRRIEEVTASRLPKGQQVRFVADQVTHIHHRFLSRDQVTIPSLNRPGATDVAISFDKALWERFQIWKCGSRMCQGVVLVVTVHQTNPFVGSDVGTRMTPVVSVTFRTPDTGEAVRGISLRDSLSLQMRQTGNESRVHGMVLRCFRWHERDEEWTQRDMTALGTKQRQVTCLASSTGSFTVFEVEDGLSTAAIAGIVVACLMSVFIIAAVMMFMMHKKQHTGSAKVADQGPR</sequence>
<dbReference type="Proteomes" id="UP000821865">
    <property type="component" value="Chromosome 11"/>
</dbReference>
<dbReference type="EMBL" id="CM023480">
    <property type="protein sequence ID" value="KAH7970943.1"/>
    <property type="molecule type" value="Genomic_DNA"/>
</dbReference>